<dbReference type="InterPro" id="IPR009071">
    <property type="entry name" value="HMG_box_dom"/>
</dbReference>
<dbReference type="GO" id="GO:0010468">
    <property type="term" value="P:regulation of gene expression"/>
    <property type="evidence" value="ECO:0007669"/>
    <property type="project" value="TreeGrafter"/>
</dbReference>
<name>A0A6P6Y4U5_DERPT</name>
<feature type="region of interest" description="Disordered" evidence="4">
    <location>
        <begin position="291"/>
        <end position="342"/>
    </location>
</feature>
<keyword evidence="6" id="KW-1185">Reference proteome</keyword>
<reference evidence="7" key="1">
    <citation type="submission" date="2025-08" db="UniProtKB">
        <authorList>
            <consortium name="RefSeq"/>
        </authorList>
    </citation>
    <scope>IDENTIFICATION</scope>
    <source>
        <strain evidence="7">Airmid</strain>
    </source>
</reference>
<dbReference type="PROSITE" id="PS50118">
    <property type="entry name" value="HMG_BOX_2"/>
    <property type="match status" value="2"/>
</dbReference>
<dbReference type="InterPro" id="IPR051965">
    <property type="entry name" value="ChromReg_NeuronalGeneExpr"/>
</dbReference>
<feature type="compositionally biased region" description="Low complexity" evidence="4">
    <location>
        <begin position="40"/>
        <end position="56"/>
    </location>
</feature>
<dbReference type="GeneID" id="113794570"/>
<dbReference type="Proteomes" id="UP000515146">
    <property type="component" value="Unplaced"/>
</dbReference>
<dbReference type="GO" id="GO:0005634">
    <property type="term" value="C:nucleus"/>
    <property type="evidence" value="ECO:0007669"/>
    <property type="project" value="UniProtKB-UniRule"/>
</dbReference>
<dbReference type="SUPFAM" id="SSF47095">
    <property type="entry name" value="HMG-box"/>
    <property type="match status" value="2"/>
</dbReference>
<dbReference type="KEGG" id="dpte:113794570"/>
<evidence type="ECO:0000313" key="7">
    <source>
        <dbReference type="RefSeq" id="XP_027200488.1"/>
    </source>
</evidence>
<dbReference type="OrthoDB" id="6505945at2759"/>
<feature type="domain" description="HMG box" evidence="5">
    <location>
        <begin position="163"/>
        <end position="236"/>
    </location>
</feature>
<sequence>MLKTKHLDNFLWRFSNLSLSLSYNRSFSISSSLFFPAASSGSQQQQQTPSSSSTITIPPPPKRSSNVFALFVRDCFKRFPTEMPVKERFARAGQEWRQMTPEQKEHYQKMSTEEFVKYKSAMNEYLGTLNDEELAQFKRIKKDQIKTKNRQRIKSKLRELNYPKRSVSSYIFYIRDHLKQEYPDGKYPPVKSPEHLEKVRKWSQNWHQLSPEERKPFDEQAEVDRKRYFEELEQWKHELAKPENEEKFRQLERLSKKMEVANMSEERAELRAKRQRRLTAKIIKKRLMKKAANHLKAKKKAKSAAAKKKSASKAKKSTTTTTSKSSSAKKTTKKASDNNNDQ</sequence>
<protein>
    <submittedName>
        <fullName evidence="7">Transcription factor A, mitochondrial-like</fullName>
    </submittedName>
</protein>
<dbReference type="AlphaFoldDB" id="A0A6P6Y4U5"/>
<dbReference type="GO" id="GO:0003677">
    <property type="term" value="F:DNA binding"/>
    <property type="evidence" value="ECO:0007669"/>
    <property type="project" value="UniProtKB-UniRule"/>
</dbReference>
<evidence type="ECO:0000256" key="2">
    <source>
        <dbReference type="ARBA" id="ARBA00023242"/>
    </source>
</evidence>
<feature type="compositionally biased region" description="Low complexity" evidence="4">
    <location>
        <begin position="317"/>
        <end position="329"/>
    </location>
</feature>
<dbReference type="InterPro" id="IPR036910">
    <property type="entry name" value="HMG_box_dom_sf"/>
</dbReference>
<feature type="DNA-binding region" description="HMG box" evidence="3">
    <location>
        <begin position="61"/>
        <end position="126"/>
    </location>
</feature>
<dbReference type="PANTHER" id="PTHR46040">
    <property type="entry name" value="HIGH MOBILITY GROUP PROTEIN 2"/>
    <property type="match status" value="1"/>
</dbReference>
<feature type="region of interest" description="Disordered" evidence="4">
    <location>
        <begin position="40"/>
        <end position="61"/>
    </location>
</feature>
<dbReference type="SMART" id="SM00398">
    <property type="entry name" value="HMG"/>
    <property type="match status" value="2"/>
</dbReference>
<evidence type="ECO:0000256" key="3">
    <source>
        <dbReference type="PROSITE-ProRule" id="PRU00267"/>
    </source>
</evidence>
<accession>A0A6P6Y4U5</accession>
<dbReference type="PANTHER" id="PTHR46040:SF3">
    <property type="entry name" value="HIGH MOBILITY GROUP PROTEIN 2"/>
    <property type="match status" value="1"/>
</dbReference>
<evidence type="ECO:0000259" key="5">
    <source>
        <dbReference type="PROSITE" id="PS50118"/>
    </source>
</evidence>
<organism evidence="6 7">
    <name type="scientific">Dermatophagoides pteronyssinus</name>
    <name type="common">European house dust mite</name>
    <dbReference type="NCBI Taxonomy" id="6956"/>
    <lineage>
        <taxon>Eukaryota</taxon>
        <taxon>Metazoa</taxon>
        <taxon>Ecdysozoa</taxon>
        <taxon>Arthropoda</taxon>
        <taxon>Chelicerata</taxon>
        <taxon>Arachnida</taxon>
        <taxon>Acari</taxon>
        <taxon>Acariformes</taxon>
        <taxon>Sarcoptiformes</taxon>
        <taxon>Astigmata</taxon>
        <taxon>Psoroptidia</taxon>
        <taxon>Analgoidea</taxon>
        <taxon>Pyroglyphidae</taxon>
        <taxon>Dermatophagoidinae</taxon>
        <taxon>Dermatophagoides</taxon>
    </lineage>
</organism>
<proteinExistence type="predicted"/>
<feature type="compositionally biased region" description="Basic residues" evidence="4">
    <location>
        <begin position="291"/>
        <end position="316"/>
    </location>
</feature>
<evidence type="ECO:0000256" key="4">
    <source>
        <dbReference type="SAM" id="MobiDB-lite"/>
    </source>
</evidence>
<keyword evidence="1 3" id="KW-0238">DNA-binding</keyword>
<dbReference type="InParanoid" id="A0A6P6Y4U5"/>
<dbReference type="RefSeq" id="XP_027200488.1">
    <property type="nucleotide sequence ID" value="XM_027344687.1"/>
</dbReference>
<feature type="domain" description="HMG box" evidence="5">
    <location>
        <begin position="61"/>
        <end position="126"/>
    </location>
</feature>
<dbReference type="Pfam" id="PF09011">
    <property type="entry name" value="HMG_box_2"/>
    <property type="match status" value="1"/>
</dbReference>
<dbReference type="Pfam" id="PF00505">
    <property type="entry name" value="HMG_box"/>
    <property type="match status" value="1"/>
</dbReference>
<evidence type="ECO:0000313" key="6">
    <source>
        <dbReference type="Proteomes" id="UP000515146"/>
    </source>
</evidence>
<evidence type="ECO:0000256" key="1">
    <source>
        <dbReference type="ARBA" id="ARBA00023125"/>
    </source>
</evidence>
<dbReference type="Gene3D" id="1.10.30.10">
    <property type="entry name" value="High mobility group box domain"/>
    <property type="match status" value="2"/>
</dbReference>
<dbReference type="OMA" id="KLTAMEP"/>
<gene>
    <name evidence="7" type="primary">LOC113794570</name>
</gene>
<feature type="DNA-binding region" description="HMG box" evidence="3">
    <location>
        <begin position="163"/>
        <end position="236"/>
    </location>
</feature>
<keyword evidence="2 3" id="KW-0539">Nucleus</keyword>